<dbReference type="GO" id="GO:0005634">
    <property type="term" value="C:nucleus"/>
    <property type="evidence" value="ECO:0007669"/>
    <property type="project" value="UniProtKB-UniRule"/>
</dbReference>
<protein>
    <recommendedName>
        <fullName evidence="2">HMG box domain-containing protein</fullName>
    </recommendedName>
</protein>
<dbReference type="GO" id="GO:0003677">
    <property type="term" value="F:DNA binding"/>
    <property type="evidence" value="ECO:0007669"/>
    <property type="project" value="UniProtKB-UniRule"/>
</dbReference>
<dbReference type="InterPro" id="IPR009071">
    <property type="entry name" value="HMG_box_dom"/>
</dbReference>
<dbReference type="Proteomes" id="UP000297245">
    <property type="component" value="Unassembled WGS sequence"/>
</dbReference>
<accession>A0A4S8LR36</accession>
<keyword evidence="1" id="KW-0238">DNA-binding</keyword>
<dbReference type="OrthoDB" id="6247875at2759"/>
<evidence type="ECO:0000259" key="2">
    <source>
        <dbReference type="PROSITE" id="PS50118"/>
    </source>
</evidence>
<keyword evidence="1" id="KW-0539">Nucleus</keyword>
<evidence type="ECO:0000313" key="3">
    <source>
        <dbReference type="EMBL" id="THU91939.1"/>
    </source>
</evidence>
<dbReference type="AlphaFoldDB" id="A0A4S8LR36"/>
<feature type="non-terminal residue" evidence="3">
    <location>
        <position position="71"/>
    </location>
</feature>
<dbReference type="EMBL" id="ML179293">
    <property type="protein sequence ID" value="THU91939.1"/>
    <property type="molecule type" value="Genomic_DNA"/>
</dbReference>
<evidence type="ECO:0000256" key="1">
    <source>
        <dbReference type="PROSITE-ProRule" id="PRU00267"/>
    </source>
</evidence>
<name>A0A4S8LR36_DENBC</name>
<proteinExistence type="predicted"/>
<dbReference type="InterPro" id="IPR036910">
    <property type="entry name" value="HMG_box_dom_sf"/>
</dbReference>
<dbReference type="Pfam" id="PF09011">
    <property type="entry name" value="HMG_box_2"/>
    <property type="match status" value="1"/>
</dbReference>
<organism evidence="3 4">
    <name type="scientific">Dendrothele bispora (strain CBS 962.96)</name>
    <dbReference type="NCBI Taxonomy" id="1314807"/>
    <lineage>
        <taxon>Eukaryota</taxon>
        <taxon>Fungi</taxon>
        <taxon>Dikarya</taxon>
        <taxon>Basidiomycota</taxon>
        <taxon>Agaricomycotina</taxon>
        <taxon>Agaricomycetes</taxon>
        <taxon>Agaricomycetidae</taxon>
        <taxon>Agaricales</taxon>
        <taxon>Agaricales incertae sedis</taxon>
        <taxon>Dendrothele</taxon>
    </lineage>
</organism>
<feature type="DNA-binding region" description="HMG box" evidence="1">
    <location>
        <begin position="1"/>
        <end position="71"/>
    </location>
</feature>
<gene>
    <name evidence="3" type="ORF">K435DRAFT_614828</name>
</gene>
<dbReference type="Gene3D" id="1.10.30.10">
    <property type="entry name" value="High mobility group box domain"/>
    <property type="match status" value="1"/>
</dbReference>
<dbReference type="SUPFAM" id="SSF47095">
    <property type="entry name" value="HMG-box"/>
    <property type="match status" value="1"/>
</dbReference>
<reference evidence="3 4" key="1">
    <citation type="journal article" date="2019" name="Nat. Ecol. Evol.">
        <title>Megaphylogeny resolves global patterns of mushroom evolution.</title>
        <authorList>
            <person name="Varga T."/>
            <person name="Krizsan K."/>
            <person name="Foldi C."/>
            <person name="Dima B."/>
            <person name="Sanchez-Garcia M."/>
            <person name="Sanchez-Ramirez S."/>
            <person name="Szollosi G.J."/>
            <person name="Szarkandi J.G."/>
            <person name="Papp V."/>
            <person name="Albert L."/>
            <person name="Andreopoulos W."/>
            <person name="Angelini C."/>
            <person name="Antonin V."/>
            <person name="Barry K.W."/>
            <person name="Bougher N.L."/>
            <person name="Buchanan P."/>
            <person name="Buyck B."/>
            <person name="Bense V."/>
            <person name="Catcheside P."/>
            <person name="Chovatia M."/>
            <person name="Cooper J."/>
            <person name="Damon W."/>
            <person name="Desjardin D."/>
            <person name="Finy P."/>
            <person name="Geml J."/>
            <person name="Haridas S."/>
            <person name="Hughes K."/>
            <person name="Justo A."/>
            <person name="Karasinski D."/>
            <person name="Kautmanova I."/>
            <person name="Kiss B."/>
            <person name="Kocsube S."/>
            <person name="Kotiranta H."/>
            <person name="LaButti K.M."/>
            <person name="Lechner B.E."/>
            <person name="Liimatainen K."/>
            <person name="Lipzen A."/>
            <person name="Lukacs Z."/>
            <person name="Mihaltcheva S."/>
            <person name="Morgado L.N."/>
            <person name="Niskanen T."/>
            <person name="Noordeloos M.E."/>
            <person name="Ohm R.A."/>
            <person name="Ortiz-Santana B."/>
            <person name="Ovrebo C."/>
            <person name="Racz N."/>
            <person name="Riley R."/>
            <person name="Savchenko A."/>
            <person name="Shiryaev A."/>
            <person name="Soop K."/>
            <person name="Spirin V."/>
            <person name="Szebenyi C."/>
            <person name="Tomsovsky M."/>
            <person name="Tulloss R.E."/>
            <person name="Uehling J."/>
            <person name="Grigoriev I.V."/>
            <person name="Vagvolgyi C."/>
            <person name="Papp T."/>
            <person name="Martin F.M."/>
            <person name="Miettinen O."/>
            <person name="Hibbett D.S."/>
            <person name="Nagy L.G."/>
        </authorList>
    </citation>
    <scope>NUCLEOTIDE SEQUENCE [LARGE SCALE GENOMIC DNA]</scope>
    <source>
        <strain evidence="3 4">CBS 962.96</strain>
    </source>
</reference>
<dbReference type="PROSITE" id="PS50118">
    <property type="entry name" value="HMG_BOX_2"/>
    <property type="match status" value="1"/>
</dbReference>
<evidence type="ECO:0000313" key="4">
    <source>
        <dbReference type="Proteomes" id="UP000297245"/>
    </source>
</evidence>
<feature type="non-terminal residue" evidence="3">
    <location>
        <position position="1"/>
    </location>
</feature>
<feature type="domain" description="HMG box" evidence="2">
    <location>
        <begin position="1"/>
        <end position="71"/>
    </location>
</feature>
<sequence length="71" mass="8446">RFENAFILFRRKCVEDHRLNPDLASESTSPSAPIKKQRQADLSKAIAQQWRSLSTEERQYWQRLAKDLEKK</sequence>
<keyword evidence="4" id="KW-1185">Reference proteome</keyword>